<evidence type="ECO:0000256" key="1">
    <source>
        <dbReference type="SAM" id="MobiDB-lite"/>
    </source>
</evidence>
<evidence type="ECO:0000313" key="3">
    <source>
        <dbReference type="Proteomes" id="UP000678016"/>
    </source>
</evidence>
<gene>
    <name evidence="2" type="ORF">KGD83_12025</name>
</gene>
<keyword evidence="3" id="KW-1185">Reference proteome</keyword>
<dbReference type="RefSeq" id="WP_212643841.1">
    <property type="nucleotide sequence ID" value="NZ_CP074132.1"/>
</dbReference>
<evidence type="ECO:0000313" key="2">
    <source>
        <dbReference type="EMBL" id="QUX31148.1"/>
    </source>
</evidence>
<dbReference type="Proteomes" id="UP000678016">
    <property type="component" value="Chromosome"/>
</dbReference>
<feature type="region of interest" description="Disordered" evidence="1">
    <location>
        <begin position="89"/>
        <end position="117"/>
    </location>
</feature>
<dbReference type="EMBL" id="CP074132">
    <property type="protein sequence ID" value="QUX31148.1"/>
    <property type="molecule type" value="Genomic_DNA"/>
</dbReference>
<reference evidence="3" key="1">
    <citation type="submission" date="2021-05" db="EMBL/GenBank/DDBJ databases">
        <title>Direct Submission.</title>
        <authorList>
            <person name="Li K."/>
            <person name="Gao J."/>
        </authorList>
    </citation>
    <scope>NUCLEOTIDE SEQUENCE [LARGE SCALE GENOMIC DNA]</scope>
    <source>
        <strain evidence="3">HDS12</strain>
    </source>
</reference>
<accession>A0ABX8CEZ2</accession>
<proteinExistence type="predicted"/>
<organism evidence="2 3">
    <name type="scientific">Nocardiopsis akebiae</name>
    <dbReference type="NCBI Taxonomy" id="2831968"/>
    <lineage>
        <taxon>Bacteria</taxon>
        <taxon>Bacillati</taxon>
        <taxon>Actinomycetota</taxon>
        <taxon>Actinomycetes</taxon>
        <taxon>Streptosporangiales</taxon>
        <taxon>Nocardiopsidaceae</taxon>
        <taxon>Nocardiopsis</taxon>
    </lineage>
</organism>
<sequence length="222" mass="24978">MLIDPHHRDDRLARIATSWTILEKALRRGEEGWRSATPSHGVDAPSQYAHRWRLAALRDEQKLHHGWDNARLLQIELTVDAERTTAIQTLSGDHHTGSPNPAAVPRNRHPRGPKGQRLLTGRGGHEQLALFPETPPIRHNEVSLDGCEELEVWVLLVHRVDDSGDGRVFWHSELSRPHPPDARGYITGWHERVPLPALEIGAVALPEGDEEPEGLDVPVNFR</sequence>
<name>A0ABX8CEZ2_9ACTN</name>
<protein>
    <submittedName>
        <fullName evidence="2">Uncharacterized protein</fullName>
    </submittedName>
</protein>